<dbReference type="EMBL" id="VSKN01000001">
    <property type="protein sequence ID" value="TYC18105.1"/>
    <property type="molecule type" value="Genomic_DNA"/>
</dbReference>
<comment type="caution">
    <text evidence="1">The sequence shown here is derived from an EMBL/GenBank/DDBJ whole genome shotgun (WGS) entry which is preliminary data.</text>
</comment>
<gene>
    <name evidence="1" type="ORF">ES677_01625</name>
</gene>
<keyword evidence="2" id="KW-1185">Reference proteome</keyword>
<dbReference type="RefSeq" id="WP_148380239.1">
    <property type="nucleotide sequence ID" value="NZ_VSKN01000001.1"/>
</dbReference>
<dbReference type="InterPro" id="IPR032774">
    <property type="entry name" value="WG_beta_rep"/>
</dbReference>
<dbReference type="Pfam" id="PF14903">
    <property type="entry name" value="WG_beta_rep"/>
    <property type="match status" value="3"/>
</dbReference>
<name>A0ABY3MEZ1_9FLAO</name>
<protein>
    <submittedName>
        <fullName evidence="1">WG repeat-containing protein</fullName>
    </submittedName>
</protein>
<evidence type="ECO:0000313" key="2">
    <source>
        <dbReference type="Proteomes" id="UP000323621"/>
    </source>
</evidence>
<sequence length="174" mass="19734">MKKRIAGIVIICLMVACTSNKDYYLVKFSLSNSDKTGASSGYMNSKGDLIIPVEKYDYCFTDTIRDLGMVVEKETGRILGIDRNANEIFEVFKYDNGPDFVESGLFRILKNGKIGYANTKGEVIIEPQFECAYPFEGHFAKVSNTCKTVNDGEYTAWESEHWYRISKDGKRVKI</sequence>
<proteinExistence type="predicted"/>
<dbReference type="PROSITE" id="PS51257">
    <property type="entry name" value="PROKAR_LIPOPROTEIN"/>
    <property type="match status" value="1"/>
</dbReference>
<evidence type="ECO:0000313" key="1">
    <source>
        <dbReference type="EMBL" id="TYC18105.1"/>
    </source>
</evidence>
<dbReference type="Proteomes" id="UP000323621">
    <property type="component" value="Unassembled WGS sequence"/>
</dbReference>
<accession>A0ABY3MEZ1</accession>
<reference evidence="1 2" key="1">
    <citation type="submission" date="2019-08" db="EMBL/GenBank/DDBJ databases">
        <title>Genomes of Antarctic Bizionia species.</title>
        <authorList>
            <person name="Bowman J.P."/>
        </authorList>
    </citation>
    <scope>NUCLEOTIDE SEQUENCE [LARGE SCALE GENOMIC DNA]</scope>
    <source>
        <strain evidence="1 2">IC164</strain>
    </source>
</reference>
<organism evidence="1 2">
    <name type="scientific">Bizionia gelidisalsuginis</name>
    <dbReference type="NCBI Taxonomy" id="291188"/>
    <lineage>
        <taxon>Bacteria</taxon>
        <taxon>Pseudomonadati</taxon>
        <taxon>Bacteroidota</taxon>
        <taxon>Flavobacteriia</taxon>
        <taxon>Flavobacteriales</taxon>
        <taxon>Flavobacteriaceae</taxon>
        <taxon>Bizionia</taxon>
    </lineage>
</organism>